<evidence type="ECO:0000313" key="3">
    <source>
        <dbReference type="Proteomes" id="UP001046870"/>
    </source>
</evidence>
<proteinExistence type="predicted"/>
<dbReference type="AlphaFoldDB" id="A0A9D3Q8G7"/>
<dbReference type="Proteomes" id="UP001046870">
    <property type="component" value="Chromosome 4"/>
</dbReference>
<keyword evidence="3" id="KW-1185">Reference proteome</keyword>
<protein>
    <submittedName>
        <fullName evidence="2">Uncharacterized protein</fullName>
    </submittedName>
</protein>
<evidence type="ECO:0000256" key="1">
    <source>
        <dbReference type="SAM" id="MobiDB-lite"/>
    </source>
</evidence>
<reference evidence="2" key="1">
    <citation type="submission" date="2021-01" db="EMBL/GenBank/DDBJ databases">
        <authorList>
            <person name="Zahm M."/>
            <person name="Roques C."/>
            <person name="Cabau C."/>
            <person name="Klopp C."/>
            <person name="Donnadieu C."/>
            <person name="Jouanno E."/>
            <person name="Lampietro C."/>
            <person name="Louis A."/>
            <person name="Herpin A."/>
            <person name="Echchiki A."/>
            <person name="Berthelot C."/>
            <person name="Parey E."/>
            <person name="Roest-Crollius H."/>
            <person name="Braasch I."/>
            <person name="Postlethwait J."/>
            <person name="Bobe J."/>
            <person name="Montfort J."/>
            <person name="Bouchez O."/>
            <person name="Begum T."/>
            <person name="Mejri S."/>
            <person name="Adams A."/>
            <person name="Chen W.-J."/>
            <person name="Guiguen Y."/>
        </authorList>
    </citation>
    <scope>NUCLEOTIDE SEQUENCE</scope>
    <source>
        <strain evidence="2">YG-15Mar2019-1</strain>
        <tissue evidence="2">Brain</tissue>
    </source>
</reference>
<evidence type="ECO:0000313" key="2">
    <source>
        <dbReference type="EMBL" id="KAG7481159.1"/>
    </source>
</evidence>
<dbReference type="EMBL" id="JAFDVH010000004">
    <property type="protein sequence ID" value="KAG7481159.1"/>
    <property type="molecule type" value="Genomic_DNA"/>
</dbReference>
<feature type="region of interest" description="Disordered" evidence="1">
    <location>
        <begin position="1"/>
        <end position="30"/>
    </location>
</feature>
<comment type="caution">
    <text evidence="2">The sequence shown here is derived from an EMBL/GenBank/DDBJ whole genome shotgun (WGS) entry which is preliminary data.</text>
</comment>
<feature type="region of interest" description="Disordered" evidence="1">
    <location>
        <begin position="49"/>
        <end position="73"/>
    </location>
</feature>
<accession>A0A9D3Q8G7</accession>
<sequence length="104" mass="10492">MHGSAGLTNRRGAACREPASGNGSHDPIVAVPRQRRRIGSVGREAVFGVRREAGQRQGTESAEESRGATRNSASLTAVVQTCVSPLAGAVSVPVTAGVGLGGAE</sequence>
<organism evidence="2 3">
    <name type="scientific">Megalops atlanticus</name>
    <name type="common">Tarpon</name>
    <name type="synonym">Clupea gigantea</name>
    <dbReference type="NCBI Taxonomy" id="7932"/>
    <lineage>
        <taxon>Eukaryota</taxon>
        <taxon>Metazoa</taxon>
        <taxon>Chordata</taxon>
        <taxon>Craniata</taxon>
        <taxon>Vertebrata</taxon>
        <taxon>Euteleostomi</taxon>
        <taxon>Actinopterygii</taxon>
        <taxon>Neopterygii</taxon>
        <taxon>Teleostei</taxon>
        <taxon>Elopiformes</taxon>
        <taxon>Megalopidae</taxon>
        <taxon>Megalops</taxon>
    </lineage>
</organism>
<name>A0A9D3Q8G7_MEGAT</name>
<gene>
    <name evidence="2" type="ORF">MATL_G00063740</name>
</gene>